<organism evidence="2 3">
    <name type="scientific">Fusarium mundagurra</name>
    <dbReference type="NCBI Taxonomy" id="1567541"/>
    <lineage>
        <taxon>Eukaryota</taxon>
        <taxon>Fungi</taxon>
        <taxon>Dikarya</taxon>
        <taxon>Ascomycota</taxon>
        <taxon>Pezizomycotina</taxon>
        <taxon>Sordariomycetes</taxon>
        <taxon>Hypocreomycetidae</taxon>
        <taxon>Hypocreales</taxon>
        <taxon>Nectriaceae</taxon>
        <taxon>Fusarium</taxon>
        <taxon>Fusarium fujikuroi species complex</taxon>
    </lineage>
</organism>
<dbReference type="InterPro" id="IPR001810">
    <property type="entry name" value="F-box_dom"/>
</dbReference>
<dbReference type="Proteomes" id="UP000544331">
    <property type="component" value="Unassembled WGS sequence"/>
</dbReference>
<name>A0A8H6DAK4_9HYPO</name>
<protein>
    <recommendedName>
        <fullName evidence="1">F-box domain-containing protein</fullName>
    </recommendedName>
</protein>
<evidence type="ECO:0000313" key="3">
    <source>
        <dbReference type="Proteomes" id="UP000544331"/>
    </source>
</evidence>
<keyword evidence="3" id="KW-1185">Reference proteome</keyword>
<dbReference type="EMBL" id="JAAOAN010000336">
    <property type="protein sequence ID" value="KAF5710338.1"/>
    <property type="molecule type" value="Genomic_DNA"/>
</dbReference>
<evidence type="ECO:0000259" key="1">
    <source>
        <dbReference type="PROSITE" id="PS50181"/>
    </source>
</evidence>
<evidence type="ECO:0000313" key="2">
    <source>
        <dbReference type="EMBL" id="KAF5710338.1"/>
    </source>
</evidence>
<dbReference type="OrthoDB" id="3766406at2759"/>
<accession>A0A8H6DAK4</accession>
<comment type="caution">
    <text evidence="2">The sequence shown here is derived from an EMBL/GenBank/DDBJ whole genome shotgun (WGS) entry which is preliminary data.</text>
</comment>
<feature type="domain" description="F-box" evidence="1">
    <location>
        <begin position="64"/>
        <end position="116"/>
    </location>
</feature>
<sequence>MTLLAKLRRLTVRRPREKPAPESHMLISKQVKSSDVPKSNNRRFRLAKKLFRFTDRNTKKQSPRITLRSLPAELLTQIATLLAPIDRASLAFTSRWLHNLFSNATKLNGFDKWKFLGRLEQSYMWPGEILCDRCFKFHEPRKSRHTFTEKEGQRACIRNGASHLQRSAVSPYLSSEIHWDVMAAISRSNRFTPDALLPGEPSVQFVAPFFNDDEKLVIRLQQTVHFSRQKHILLKQQRILFPGRNTGREPHKIIEGVEALHRAFEGSEELGSICGHAKWTDLYPFITRPDEEFEWPLGQWSFRYSRIQEFGIPGQQAQECLWTHKGDCWLTCQARASLDSALEGRVWTCGGCSTDYAVNIIRPEGSSANYIVMTSWKDLGTCIIRDDRLWREHMNYGVHARHKRQVIGAVADQIETLTKGPQGSVHYFPQISKKRLREMFVEEGGDQGPRLSGTVEVDS</sequence>
<dbReference type="SUPFAM" id="SSF81383">
    <property type="entry name" value="F-box domain"/>
    <property type="match status" value="1"/>
</dbReference>
<dbReference type="InterPro" id="IPR036047">
    <property type="entry name" value="F-box-like_dom_sf"/>
</dbReference>
<reference evidence="2 3" key="1">
    <citation type="submission" date="2020-05" db="EMBL/GenBank/DDBJ databases">
        <title>Identification and distribution of gene clusters putatively required for synthesis of sphingolipid metabolism inhibitors in phylogenetically diverse species of the filamentous fungus Fusarium.</title>
        <authorList>
            <person name="Kim H.-S."/>
            <person name="Busman M."/>
            <person name="Brown D.W."/>
            <person name="Divon H."/>
            <person name="Uhlig S."/>
            <person name="Proctor R.H."/>
        </authorList>
    </citation>
    <scope>NUCLEOTIDE SEQUENCE [LARGE SCALE GENOMIC DNA]</scope>
    <source>
        <strain evidence="2 3">NRRL 66235</strain>
    </source>
</reference>
<dbReference type="AlphaFoldDB" id="A0A8H6DAK4"/>
<proteinExistence type="predicted"/>
<dbReference type="PROSITE" id="PS50181">
    <property type="entry name" value="FBOX"/>
    <property type="match status" value="1"/>
</dbReference>
<gene>
    <name evidence="2" type="ORF">FMUND_9540</name>
</gene>